<gene>
    <name evidence="2" type="ORF">M2152_001713</name>
</gene>
<dbReference type="RefSeq" id="WP_322133844.1">
    <property type="nucleotide sequence ID" value="NZ_CP085036.1"/>
</dbReference>
<dbReference type="Proteomes" id="UP001160142">
    <property type="component" value="Unassembled WGS sequence"/>
</dbReference>
<keyword evidence="1" id="KW-1133">Transmembrane helix</keyword>
<name>A0ABT6KNF6_9MICO</name>
<reference evidence="2 3" key="1">
    <citation type="submission" date="2023-04" db="EMBL/GenBank/DDBJ databases">
        <title>Genome Encyclopedia of Bacteria and Archaea VI: Functional Genomics of Type Strains.</title>
        <authorList>
            <person name="Whitman W."/>
        </authorList>
    </citation>
    <scope>NUCLEOTIDE SEQUENCE [LARGE SCALE GENOMIC DNA]</scope>
    <source>
        <strain evidence="2 3">SG_E_30_P1</strain>
    </source>
</reference>
<dbReference type="InterPro" id="IPR047928">
    <property type="entry name" value="Perm_prefix_1"/>
</dbReference>
<feature type="transmembrane region" description="Helical" evidence="1">
    <location>
        <begin position="88"/>
        <end position="111"/>
    </location>
</feature>
<feature type="transmembrane region" description="Helical" evidence="1">
    <location>
        <begin position="204"/>
        <end position="227"/>
    </location>
</feature>
<evidence type="ECO:0000313" key="2">
    <source>
        <dbReference type="EMBL" id="MDH6181531.1"/>
    </source>
</evidence>
<evidence type="ECO:0000256" key="1">
    <source>
        <dbReference type="SAM" id="Phobius"/>
    </source>
</evidence>
<dbReference type="EMBL" id="JARXVQ010000001">
    <property type="protein sequence ID" value="MDH6181531.1"/>
    <property type="molecule type" value="Genomic_DNA"/>
</dbReference>
<dbReference type="Pfam" id="PF22564">
    <property type="entry name" value="HAAS"/>
    <property type="match status" value="1"/>
</dbReference>
<accession>A0ABT6KNF6</accession>
<evidence type="ECO:0008006" key="4">
    <source>
        <dbReference type="Google" id="ProtNLM"/>
    </source>
</evidence>
<feature type="transmembrane region" description="Helical" evidence="1">
    <location>
        <begin position="274"/>
        <end position="300"/>
    </location>
</feature>
<evidence type="ECO:0000313" key="3">
    <source>
        <dbReference type="Proteomes" id="UP001160142"/>
    </source>
</evidence>
<sequence>MIATLTDRYVAELSRLLPARQRKDIERELRASIADTVDERVERGMTPAQAERDALAELGDPVLLAADYTDRPTSLIGPHHFGSYRRMLGIVVTAGPGVAIVVAVAQVLYAVPLWQALVSGVTAGLIVSAVVVAALTLVFAIIERLPRRAAAWEPTALPDRQETVGGTLGGLAFLLGVIALLVLSPTFTAVTDAEGNAIPVIAPALWANWAPVIVGIVVLAIVFSIVIEYAGWSIPIAIVNAAVVLAGSALFVWWATHDLFLNREFFAAIGWDPAVPGVITVVALVLLGINAIVEISGGFLRAVRSNRARRDANAVRA</sequence>
<keyword evidence="3" id="KW-1185">Reference proteome</keyword>
<keyword evidence="1" id="KW-0812">Transmembrane</keyword>
<feature type="transmembrane region" description="Helical" evidence="1">
    <location>
        <begin position="117"/>
        <end position="142"/>
    </location>
</feature>
<dbReference type="NCBIfam" id="NF038403">
    <property type="entry name" value="perm_prefix_1"/>
    <property type="match status" value="1"/>
</dbReference>
<feature type="transmembrane region" description="Helical" evidence="1">
    <location>
        <begin position="234"/>
        <end position="254"/>
    </location>
</feature>
<organism evidence="2 3">
    <name type="scientific">Antiquaquibacter oligotrophicus</name>
    <dbReference type="NCBI Taxonomy" id="2880260"/>
    <lineage>
        <taxon>Bacteria</taxon>
        <taxon>Bacillati</taxon>
        <taxon>Actinomycetota</taxon>
        <taxon>Actinomycetes</taxon>
        <taxon>Micrococcales</taxon>
        <taxon>Microbacteriaceae</taxon>
        <taxon>Antiquaquibacter</taxon>
    </lineage>
</organism>
<feature type="transmembrane region" description="Helical" evidence="1">
    <location>
        <begin position="163"/>
        <end position="184"/>
    </location>
</feature>
<protein>
    <recommendedName>
        <fullName evidence="4">DUF1700 domain-containing protein</fullName>
    </recommendedName>
</protein>
<comment type="caution">
    <text evidence="2">The sequence shown here is derived from an EMBL/GenBank/DDBJ whole genome shotgun (WGS) entry which is preliminary data.</text>
</comment>
<proteinExistence type="predicted"/>
<keyword evidence="1" id="KW-0472">Membrane</keyword>